<organism evidence="7 8">
    <name type="scientific">Sphaerobolus stellatus (strain SS14)</name>
    <dbReference type="NCBI Taxonomy" id="990650"/>
    <lineage>
        <taxon>Eukaryota</taxon>
        <taxon>Fungi</taxon>
        <taxon>Dikarya</taxon>
        <taxon>Basidiomycota</taxon>
        <taxon>Agaricomycotina</taxon>
        <taxon>Agaricomycetes</taxon>
        <taxon>Phallomycetidae</taxon>
        <taxon>Geastrales</taxon>
        <taxon>Sphaerobolaceae</taxon>
        <taxon>Sphaerobolus</taxon>
    </lineage>
</organism>
<dbReference type="AlphaFoldDB" id="A0A0C9VAH4"/>
<dbReference type="EMBL" id="KN837159">
    <property type="protein sequence ID" value="KIJ38562.1"/>
    <property type="molecule type" value="Genomic_DNA"/>
</dbReference>
<dbReference type="HOGENOM" id="CLU_1125142_0_0_1"/>
<evidence type="ECO:0000256" key="5">
    <source>
        <dbReference type="ARBA" id="ARBA00023239"/>
    </source>
</evidence>
<keyword evidence="3 6" id="KW-0479">Metal-binding</keyword>
<dbReference type="Proteomes" id="UP000054279">
    <property type="component" value="Unassembled WGS sequence"/>
</dbReference>
<keyword evidence="4 6" id="KW-0460">Magnesium</keyword>
<evidence type="ECO:0000256" key="2">
    <source>
        <dbReference type="ARBA" id="ARBA00006333"/>
    </source>
</evidence>
<dbReference type="GO" id="GO:0046872">
    <property type="term" value="F:metal ion binding"/>
    <property type="evidence" value="ECO:0007669"/>
    <property type="project" value="UniProtKB-KW"/>
</dbReference>
<keyword evidence="5 6" id="KW-0456">Lyase</keyword>
<evidence type="ECO:0000256" key="6">
    <source>
        <dbReference type="RuleBase" id="RU366034"/>
    </source>
</evidence>
<evidence type="ECO:0000256" key="3">
    <source>
        <dbReference type="ARBA" id="ARBA00022723"/>
    </source>
</evidence>
<proteinExistence type="inferred from homology"/>
<accession>A0A0C9VAH4</accession>
<evidence type="ECO:0000313" key="8">
    <source>
        <dbReference type="Proteomes" id="UP000054279"/>
    </source>
</evidence>
<dbReference type="GO" id="GO:0008299">
    <property type="term" value="P:isoprenoid biosynthetic process"/>
    <property type="evidence" value="ECO:0007669"/>
    <property type="project" value="UniProtKB-ARBA"/>
</dbReference>
<dbReference type="OrthoDB" id="3004402at2759"/>
<dbReference type="EC" id="4.2.3.-" evidence="6"/>
<reference evidence="7 8" key="1">
    <citation type="submission" date="2014-06" db="EMBL/GenBank/DDBJ databases">
        <title>Evolutionary Origins and Diversification of the Mycorrhizal Mutualists.</title>
        <authorList>
            <consortium name="DOE Joint Genome Institute"/>
            <consortium name="Mycorrhizal Genomics Consortium"/>
            <person name="Kohler A."/>
            <person name="Kuo A."/>
            <person name="Nagy L.G."/>
            <person name="Floudas D."/>
            <person name="Copeland A."/>
            <person name="Barry K.W."/>
            <person name="Cichocki N."/>
            <person name="Veneault-Fourrey C."/>
            <person name="LaButti K."/>
            <person name="Lindquist E.A."/>
            <person name="Lipzen A."/>
            <person name="Lundell T."/>
            <person name="Morin E."/>
            <person name="Murat C."/>
            <person name="Riley R."/>
            <person name="Ohm R."/>
            <person name="Sun H."/>
            <person name="Tunlid A."/>
            <person name="Henrissat B."/>
            <person name="Grigoriev I.V."/>
            <person name="Hibbett D.S."/>
            <person name="Martin F."/>
        </authorList>
    </citation>
    <scope>NUCLEOTIDE SEQUENCE [LARGE SCALE GENOMIC DNA]</scope>
    <source>
        <strain evidence="7 8">SS14</strain>
    </source>
</reference>
<dbReference type="InterPro" id="IPR008949">
    <property type="entry name" value="Isoprenoid_synthase_dom_sf"/>
</dbReference>
<protein>
    <recommendedName>
        <fullName evidence="6">Terpene synthase</fullName>
        <ecNumber evidence="6">4.2.3.-</ecNumber>
    </recommendedName>
</protein>
<dbReference type="Gene3D" id="1.10.600.10">
    <property type="entry name" value="Farnesyl Diphosphate Synthase"/>
    <property type="match status" value="2"/>
</dbReference>
<name>A0A0C9VAH4_SPHS4</name>
<gene>
    <name evidence="7" type="ORF">M422DRAFT_258674</name>
</gene>
<comment type="similarity">
    <text evidence="2 6">Belongs to the terpene synthase family.</text>
</comment>
<dbReference type="SUPFAM" id="SSF48576">
    <property type="entry name" value="Terpenoid synthases"/>
    <property type="match status" value="1"/>
</dbReference>
<comment type="cofactor">
    <cofactor evidence="1 6">
        <name>Mg(2+)</name>
        <dbReference type="ChEBI" id="CHEBI:18420"/>
    </cofactor>
</comment>
<dbReference type="Pfam" id="PF19086">
    <property type="entry name" value="Terpene_syn_C_2"/>
    <property type="match status" value="1"/>
</dbReference>
<dbReference type="GO" id="GO:0010333">
    <property type="term" value="F:terpene synthase activity"/>
    <property type="evidence" value="ECO:0007669"/>
    <property type="project" value="InterPro"/>
</dbReference>
<dbReference type="PANTHER" id="PTHR35201">
    <property type="entry name" value="TERPENE SYNTHASE"/>
    <property type="match status" value="1"/>
</dbReference>
<sequence>MTSTGRFDSFKPNVPSRITPRLHPKTNEVISRVDEWFLRHWAFPNEAAIEDFQSSDFALFICYGEGDIHPVTQLEKILRDLFAEIRGIGTLARTSVKKLFGGLSSLPATLVRNGSPPATFWSTQPQRDNEVVSECEHLVGYHAMLVNDLFSYGREVSRTSMGEVGAALINSVLVVQNGQGIGEQGAMMWLESYCEMLDRKFEEIASTTTHLGEDVNTEDANRYIDALRLLMAGNLKWSAVCGRYNKL</sequence>
<evidence type="ECO:0000256" key="1">
    <source>
        <dbReference type="ARBA" id="ARBA00001946"/>
    </source>
</evidence>
<keyword evidence="8" id="KW-1185">Reference proteome</keyword>
<evidence type="ECO:0000313" key="7">
    <source>
        <dbReference type="EMBL" id="KIJ38562.1"/>
    </source>
</evidence>
<evidence type="ECO:0000256" key="4">
    <source>
        <dbReference type="ARBA" id="ARBA00022842"/>
    </source>
</evidence>
<dbReference type="InterPro" id="IPR034686">
    <property type="entry name" value="Terpene_cyclase-like_2"/>
</dbReference>
<dbReference type="PANTHER" id="PTHR35201:SF4">
    <property type="entry name" value="BETA-PINACENE SYNTHASE-RELATED"/>
    <property type="match status" value="1"/>
</dbReference>